<dbReference type="AlphaFoldDB" id="A0AAE0NSX3"/>
<evidence type="ECO:0000313" key="8">
    <source>
        <dbReference type="Proteomes" id="UP001285441"/>
    </source>
</evidence>
<evidence type="ECO:0000256" key="4">
    <source>
        <dbReference type="ARBA" id="ARBA00023187"/>
    </source>
</evidence>
<dbReference type="EMBL" id="JAULSW010000003">
    <property type="protein sequence ID" value="KAK3386939.1"/>
    <property type="molecule type" value="Genomic_DNA"/>
</dbReference>
<dbReference type="CDD" id="cd22851">
    <property type="entry name" value="SMN_N"/>
    <property type="match status" value="1"/>
</dbReference>
<dbReference type="InterPro" id="IPR040424">
    <property type="entry name" value="Smn1"/>
</dbReference>
<reference evidence="7" key="1">
    <citation type="journal article" date="2023" name="Mol. Phylogenet. Evol.">
        <title>Genome-scale phylogeny and comparative genomics of the fungal order Sordariales.</title>
        <authorList>
            <person name="Hensen N."/>
            <person name="Bonometti L."/>
            <person name="Westerberg I."/>
            <person name="Brannstrom I.O."/>
            <person name="Guillou S."/>
            <person name="Cros-Aarteil S."/>
            <person name="Calhoun S."/>
            <person name="Haridas S."/>
            <person name="Kuo A."/>
            <person name="Mondo S."/>
            <person name="Pangilinan J."/>
            <person name="Riley R."/>
            <person name="LaButti K."/>
            <person name="Andreopoulos B."/>
            <person name="Lipzen A."/>
            <person name="Chen C."/>
            <person name="Yan M."/>
            <person name="Daum C."/>
            <person name="Ng V."/>
            <person name="Clum A."/>
            <person name="Steindorff A."/>
            <person name="Ohm R.A."/>
            <person name="Martin F."/>
            <person name="Silar P."/>
            <person name="Natvig D.O."/>
            <person name="Lalanne C."/>
            <person name="Gautier V."/>
            <person name="Ament-Velasquez S.L."/>
            <person name="Kruys A."/>
            <person name="Hutchinson M.I."/>
            <person name="Powell A.J."/>
            <person name="Barry K."/>
            <person name="Miller A.N."/>
            <person name="Grigoriev I.V."/>
            <person name="Debuchy R."/>
            <person name="Gladieux P."/>
            <person name="Hiltunen Thoren M."/>
            <person name="Johannesson H."/>
        </authorList>
    </citation>
    <scope>NUCLEOTIDE SEQUENCE</scope>
    <source>
        <strain evidence="7">CBS 232.78</strain>
    </source>
</reference>
<sequence>MSVGNDADWDDSSLVESWNQALDEYKKYHSVHAAGGTVEDLIKDEEEKTPWDDAKPETNHHADGSLGYDEVKINVEEEAAEATMAPRTDETGRTAAIISNPPHAGSSADAIKSDDFNTSQASQTGQQGGNGPPAAAFMPPPFLGAVHDEELKALLMSWYWAGFYTGRLQGKKEGLQEAEQARQGPL</sequence>
<proteinExistence type="inferred from homology"/>
<dbReference type="Proteomes" id="UP001285441">
    <property type="component" value="Unassembled WGS sequence"/>
</dbReference>
<dbReference type="PANTHER" id="PTHR39267">
    <property type="entry name" value="SURVIVAL MOTOR NEURON-LIKE PROTEIN 1"/>
    <property type="match status" value="1"/>
</dbReference>
<keyword evidence="3" id="KW-0507">mRNA processing</keyword>
<protein>
    <recommendedName>
        <fullName evidence="9">Survival motor neuron Tudor domain-containing protein</fullName>
    </recommendedName>
</protein>
<evidence type="ECO:0000256" key="2">
    <source>
        <dbReference type="ARBA" id="ARBA00005371"/>
    </source>
</evidence>
<comment type="caution">
    <text evidence="7">The sequence shown here is derived from an EMBL/GenBank/DDBJ whole genome shotgun (WGS) entry which is preliminary data.</text>
</comment>
<reference evidence="7" key="2">
    <citation type="submission" date="2023-06" db="EMBL/GenBank/DDBJ databases">
        <authorList>
            <consortium name="Lawrence Berkeley National Laboratory"/>
            <person name="Haridas S."/>
            <person name="Hensen N."/>
            <person name="Bonometti L."/>
            <person name="Westerberg I."/>
            <person name="Brannstrom I.O."/>
            <person name="Guillou S."/>
            <person name="Cros-Aarteil S."/>
            <person name="Calhoun S."/>
            <person name="Kuo A."/>
            <person name="Mondo S."/>
            <person name="Pangilinan J."/>
            <person name="Riley R."/>
            <person name="LaButti K."/>
            <person name="Andreopoulos B."/>
            <person name="Lipzen A."/>
            <person name="Chen C."/>
            <person name="Yanf M."/>
            <person name="Daum C."/>
            <person name="Ng V."/>
            <person name="Clum A."/>
            <person name="Steindorff A."/>
            <person name="Ohm R."/>
            <person name="Martin F."/>
            <person name="Silar P."/>
            <person name="Natvig D."/>
            <person name="Lalanne C."/>
            <person name="Gautier V."/>
            <person name="Ament-velasquez S.L."/>
            <person name="Kruys A."/>
            <person name="Hutchinson M.I."/>
            <person name="Powell A.J."/>
            <person name="Barry K."/>
            <person name="Miller A.N."/>
            <person name="Grigoriev I.V."/>
            <person name="Debuchy R."/>
            <person name="Gladieux P."/>
            <person name="Thoren M.H."/>
            <person name="Johannesson H."/>
        </authorList>
    </citation>
    <scope>NUCLEOTIDE SEQUENCE</scope>
    <source>
        <strain evidence="7">CBS 232.78</strain>
    </source>
</reference>
<keyword evidence="4" id="KW-0508">mRNA splicing</keyword>
<evidence type="ECO:0000256" key="3">
    <source>
        <dbReference type="ARBA" id="ARBA00022664"/>
    </source>
</evidence>
<feature type="region of interest" description="Disordered" evidence="6">
    <location>
        <begin position="81"/>
        <end position="136"/>
    </location>
</feature>
<evidence type="ECO:0000256" key="1">
    <source>
        <dbReference type="ARBA" id="ARBA00004123"/>
    </source>
</evidence>
<accession>A0AAE0NSX3</accession>
<feature type="region of interest" description="Disordered" evidence="6">
    <location>
        <begin position="48"/>
        <end position="68"/>
    </location>
</feature>
<comment type="similarity">
    <text evidence="2">Belongs to the SMN family.</text>
</comment>
<dbReference type="GO" id="GO:0008380">
    <property type="term" value="P:RNA splicing"/>
    <property type="evidence" value="ECO:0007669"/>
    <property type="project" value="UniProtKB-KW"/>
</dbReference>
<dbReference type="PANTHER" id="PTHR39267:SF1">
    <property type="entry name" value="SURVIVAL MOTOR NEURON PROTEIN"/>
    <property type="match status" value="1"/>
</dbReference>
<keyword evidence="5" id="KW-0539">Nucleus</keyword>
<evidence type="ECO:0000313" key="7">
    <source>
        <dbReference type="EMBL" id="KAK3386939.1"/>
    </source>
</evidence>
<dbReference type="GO" id="GO:0005634">
    <property type="term" value="C:nucleus"/>
    <property type="evidence" value="ECO:0007669"/>
    <property type="project" value="UniProtKB-SubCell"/>
</dbReference>
<name>A0AAE0NSX3_9PEZI</name>
<organism evidence="7 8">
    <name type="scientific">Podospora didyma</name>
    <dbReference type="NCBI Taxonomy" id="330526"/>
    <lineage>
        <taxon>Eukaryota</taxon>
        <taxon>Fungi</taxon>
        <taxon>Dikarya</taxon>
        <taxon>Ascomycota</taxon>
        <taxon>Pezizomycotina</taxon>
        <taxon>Sordariomycetes</taxon>
        <taxon>Sordariomycetidae</taxon>
        <taxon>Sordariales</taxon>
        <taxon>Podosporaceae</taxon>
        <taxon>Podospora</taxon>
    </lineage>
</organism>
<comment type="subcellular location">
    <subcellularLocation>
        <location evidence="1">Nucleus</location>
    </subcellularLocation>
</comment>
<dbReference type="InterPro" id="IPR047313">
    <property type="entry name" value="SMN_C"/>
</dbReference>
<dbReference type="GO" id="GO:0006397">
    <property type="term" value="P:mRNA processing"/>
    <property type="evidence" value="ECO:0007669"/>
    <property type="project" value="UniProtKB-KW"/>
</dbReference>
<dbReference type="CDD" id="cd22852">
    <property type="entry name" value="SMN_C"/>
    <property type="match status" value="1"/>
</dbReference>
<gene>
    <name evidence="7" type="ORF">B0H63DRAFT_143212</name>
</gene>
<keyword evidence="8" id="KW-1185">Reference proteome</keyword>
<evidence type="ECO:0008006" key="9">
    <source>
        <dbReference type="Google" id="ProtNLM"/>
    </source>
</evidence>
<evidence type="ECO:0000256" key="6">
    <source>
        <dbReference type="SAM" id="MobiDB-lite"/>
    </source>
</evidence>
<evidence type="ECO:0000256" key="5">
    <source>
        <dbReference type="ARBA" id="ARBA00023242"/>
    </source>
</evidence>